<proteinExistence type="predicted"/>
<evidence type="ECO:0000313" key="2">
    <source>
        <dbReference type="Proteomes" id="UP000196232"/>
    </source>
</evidence>
<organism evidence="1 2">
    <name type="scientific">Companilactobacillus bobalius</name>
    <dbReference type="NCBI Taxonomy" id="2801451"/>
    <lineage>
        <taxon>Bacteria</taxon>
        <taxon>Bacillati</taxon>
        <taxon>Bacillota</taxon>
        <taxon>Bacilli</taxon>
        <taxon>Lactobacillales</taxon>
        <taxon>Lactobacillaceae</taxon>
        <taxon>Companilactobacillus</taxon>
    </lineage>
</organism>
<name>A0A202FE54_9LACO</name>
<accession>A0A202FE54</accession>
<comment type="caution">
    <text evidence="1">The sequence shown here is derived from an EMBL/GenBank/DDBJ whole genome shotgun (WGS) entry which is preliminary data.</text>
</comment>
<gene>
    <name evidence="1" type="ORF">LKACC16343_00895</name>
</gene>
<protein>
    <submittedName>
        <fullName evidence="1">Uncharacterized protein</fullName>
    </submittedName>
</protein>
<evidence type="ECO:0000313" key="1">
    <source>
        <dbReference type="EMBL" id="OVE98733.1"/>
    </source>
</evidence>
<dbReference type="Proteomes" id="UP000196232">
    <property type="component" value="Unassembled WGS sequence"/>
</dbReference>
<reference evidence="1 2" key="1">
    <citation type="submission" date="2017-03" db="EMBL/GenBank/DDBJ databases">
        <title>Genome sequence of Lactobacillus bobalius KACC 16343.</title>
        <authorList>
            <person name="Chun J."/>
        </authorList>
    </citation>
    <scope>NUCLEOTIDE SEQUENCE [LARGE SCALE GENOMIC DNA]</scope>
    <source>
        <strain evidence="1 2">KACC 16343</strain>
    </source>
</reference>
<dbReference type="RefSeq" id="WP_256970553.1">
    <property type="nucleotide sequence ID" value="NZ_LNUA01000077.1"/>
</dbReference>
<dbReference type="AlphaFoldDB" id="A0A202FE54"/>
<dbReference type="EMBL" id="MYFM01000002">
    <property type="protein sequence ID" value="OVE98733.1"/>
    <property type="molecule type" value="Genomic_DNA"/>
</dbReference>
<sequence length="43" mass="5190">MAQNDVKEATIKTVIDVVAEREKKRHDWIEDYLNRNLNIYTKK</sequence>